<evidence type="ECO:0000256" key="4">
    <source>
        <dbReference type="ARBA" id="ARBA00023136"/>
    </source>
</evidence>
<gene>
    <name evidence="6" type="ORF">SCUCBS95973_009879</name>
</gene>
<dbReference type="EMBL" id="CAWUHB010000139">
    <property type="protein sequence ID" value="CAK7237195.1"/>
    <property type="molecule type" value="Genomic_DNA"/>
</dbReference>
<evidence type="ECO:0000256" key="3">
    <source>
        <dbReference type="ARBA" id="ARBA00022989"/>
    </source>
</evidence>
<feature type="transmembrane region" description="Helical" evidence="5">
    <location>
        <begin position="160"/>
        <end position="181"/>
    </location>
</feature>
<proteinExistence type="predicted"/>
<dbReference type="InterPro" id="IPR050360">
    <property type="entry name" value="MFS_Sugar_Transporters"/>
</dbReference>
<evidence type="ECO:0000313" key="7">
    <source>
        <dbReference type="Proteomes" id="UP001642405"/>
    </source>
</evidence>
<keyword evidence="7" id="KW-1185">Reference proteome</keyword>
<feature type="transmembrane region" description="Helical" evidence="5">
    <location>
        <begin position="135"/>
        <end position="154"/>
    </location>
</feature>
<dbReference type="Proteomes" id="UP001642405">
    <property type="component" value="Unassembled WGS sequence"/>
</dbReference>
<feature type="transmembrane region" description="Helical" evidence="5">
    <location>
        <begin position="193"/>
        <end position="210"/>
    </location>
</feature>
<dbReference type="InterPro" id="IPR005828">
    <property type="entry name" value="MFS_sugar_transport-like"/>
</dbReference>
<evidence type="ECO:0008006" key="8">
    <source>
        <dbReference type="Google" id="ProtNLM"/>
    </source>
</evidence>
<dbReference type="InterPro" id="IPR036259">
    <property type="entry name" value="MFS_trans_sf"/>
</dbReference>
<evidence type="ECO:0000256" key="1">
    <source>
        <dbReference type="ARBA" id="ARBA00004141"/>
    </source>
</evidence>
<name>A0ABP0D097_9PEZI</name>
<dbReference type="Pfam" id="PF00083">
    <property type="entry name" value="Sugar_tr"/>
    <property type="match status" value="1"/>
</dbReference>
<protein>
    <recommendedName>
        <fullName evidence="8">Major facilitator superfamily (MFS) profile domain-containing protein</fullName>
    </recommendedName>
</protein>
<dbReference type="SUPFAM" id="SSF103473">
    <property type="entry name" value="MFS general substrate transporter"/>
    <property type="match status" value="1"/>
</dbReference>
<keyword evidence="2 5" id="KW-0812">Transmembrane</keyword>
<evidence type="ECO:0000256" key="2">
    <source>
        <dbReference type="ARBA" id="ARBA00022692"/>
    </source>
</evidence>
<evidence type="ECO:0000256" key="5">
    <source>
        <dbReference type="SAM" id="Phobius"/>
    </source>
</evidence>
<comment type="subcellular location">
    <subcellularLocation>
        <location evidence="1">Membrane</location>
        <topology evidence="1">Multi-pass membrane protein</topology>
    </subcellularLocation>
</comment>
<dbReference type="PANTHER" id="PTHR48022">
    <property type="entry name" value="PLASTIDIC GLUCOSE TRANSPORTER 4"/>
    <property type="match status" value="1"/>
</dbReference>
<accession>A0ABP0D097</accession>
<sequence>MDEITDSKRIDSVRCDEDEGTFEKSDHTVELVAAQQMTLAESPSLLQTFTQDKKVFAVVSAALASALILGTDTTAVNSLVGSQSFCYVMGGGYKSNGKYAVTPRTVSIWSAVAAPAQVLGQFSMGPIADWFGRRAVIYFNVCVMIIGVIIEFVAPNWKVFAAAKFLLAYVAGLTQATAPMYISELAPRNARGAMISCFLIIFESPAWLVMHGKSEQAKKAIRFMYPNRTDDERELIYAEYEYTLGQEAEKKELVVGIGVTGLAMKLPYNITAGHIMLGFLCIGSYSSTLGPNASGWIYIGESGSMRLRAKTTTLGALGNGILGTTYNVAIPYMLEPTRLGVGGSAI</sequence>
<keyword evidence="3 5" id="KW-1133">Transmembrane helix</keyword>
<reference evidence="6 7" key="1">
    <citation type="submission" date="2024-01" db="EMBL/GenBank/DDBJ databases">
        <authorList>
            <person name="Allen C."/>
            <person name="Tagirdzhanova G."/>
        </authorList>
    </citation>
    <scope>NUCLEOTIDE SEQUENCE [LARGE SCALE GENOMIC DNA]</scope>
</reference>
<organism evidence="6 7">
    <name type="scientific">Sporothrix curviconia</name>
    <dbReference type="NCBI Taxonomy" id="1260050"/>
    <lineage>
        <taxon>Eukaryota</taxon>
        <taxon>Fungi</taxon>
        <taxon>Dikarya</taxon>
        <taxon>Ascomycota</taxon>
        <taxon>Pezizomycotina</taxon>
        <taxon>Sordariomycetes</taxon>
        <taxon>Sordariomycetidae</taxon>
        <taxon>Ophiostomatales</taxon>
        <taxon>Ophiostomataceae</taxon>
        <taxon>Sporothrix</taxon>
    </lineage>
</organism>
<keyword evidence="4 5" id="KW-0472">Membrane</keyword>
<dbReference type="PANTHER" id="PTHR48022:SF77">
    <property type="entry name" value="MAJOR FACILITATOR SUPERFAMILY (MFS) PROFILE DOMAIN-CONTAINING PROTEIN"/>
    <property type="match status" value="1"/>
</dbReference>
<dbReference type="Gene3D" id="1.20.1250.20">
    <property type="entry name" value="MFS general substrate transporter like domains"/>
    <property type="match status" value="2"/>
</dbReference>
<evidence type="ECO:0000313" key="6">
    <source>
        <dbReference type="EMBL" id="CAK7237195.1"/>
    </source>
</evidence>
<comment type="caution">
    <text evidence="6">The sequence shown here is derived from an EMBL/GenBank/DDBJ whole genome shotgun (WGS) entry which is preliminary data.</text>
</comment>